<dbReference type="Pfam" id="PF13905">
    <property type="entry name" value="Thioredoxin_8"/>
    <property type="match status" value="1"/>
</dbReference>
<dbReference type="CDD" id="cd02966">
    <property type="entry name" value="TlpA_like_family"/>
    <property type="match status" value="1"/>
</dbReference>
<keyword evidence="3" id="KW-1015">Disulfide bond</keyword>
<dbReference type="PANTHER" id="PTHR42852">
    <property type="entry name" value="THIOL:DISULFIDE INTERCHANGE PROTEIN DSBE"/>
    <property type="match status" value="1"/>
</dbReference>
<reference evidence="6" key="1">
    <citation type="submission" date="2019-10" db="EMBL/GenBank/DDBJ databases">
        <title>Draft genome sequence of Panacibacter sp. KCS-6.</title>
        <authorList>
            <person name="Yim K.J."/>
        </authorList>
    </citation>
    <scope>NUCLEOTIDE SEQUENCE</scope>
    <source>
        <strain evidence="6">KCS-6</strain>
    </source>
</reference>
<dbReference type="Proteomes" id="UP000598971">
    <property type="component" value="Unassembled WGS sequence"/>
</dbReference>
<dbReference type="GO" id="GO:0017004">
    <property type="term" value="P:cytochrome complex assembly"/>
    <property type="evidence" value="ECO:0007669"/>
    <property type="project" value="UniProtKB-KW"/>
</dbReference>
<name>A0A8J8JTB7_9BACT</name>
<feature type="domain" description="Thioredoxin" evidence="5">
    <location>
        <begin position="235"/>
        <end position="373"/>
    </location>
</feature>
<keyword evidence="2" id="KW-0201">Cytochrome c-type biogenesis</keyword>
<evidence type="ECO:0000259" key="5">
    <source>
        <dbReference type="PROSITE" id="PS51352"/>
    </source>
</evidence>
<comment type="caution">
    <text evidence="6">The sequence shown here is derived from an EMBL/GenBank/DDBJ whole genome shotgun (WGS) entry which is preliminary data.</text>
</comment>
<protein>
    <submittedName>
        <fullName evidence="6">Redoxin domain-containing protein</fullName>
    </submittedName>
</protein>
<evidence type="ECO:0000313" key="6">
    <source>
        <dbReference type="EMBL" id="NNV57872.1"/>
    </source>
</evidence>
<dbReference type="PANTHER" id="PTHR42852:SF6">
    <property type="entry name" value="THIOL:DISULFIDE INTERCHANGE PROTEIN DSBE"/>
    <property type="match status" value="1"/>
</dbReference>
<evidence type="ECO:0000256" key="1">
    <source>
        <dbReference type="ARBA" id="ARBA00004196"/>
    </source>
</evidence>
<organism evidence="6 7">
    <name type="scientific">Limnovirga soli</name>
    <dbReference type="NCBI Taxonomy" id="2656915"/>
    <lineage>
        <taxon>Bacteria</taxon>
        <taxon>Pseudomonadati</taxon>
        <taxon>Bacteroidota</taxon>
        <taxon>Chitinophagia</taxon>
        <taxon>Chitinophagales</taxon>
        <taxon>Chitinophagaceae</taxon>
        <taxon>Limnovirga</taxon>
    </lineage>
</organism>
<evidence type="ECO:0000256" key="2">
    <source>
        <dbReference type="ARBA" id="ARBA00022748"/>
    </source>
</evidence>
<comment type="subcellular location">
    <subcellularLocation>
        <location evidence="1">Cell envelope</location>
    </subcellularLocation>
</comment>
<dbReference type="PROSITE" id="PS51257">
    <property type="entry name" value="PROKAR_LIPOPROTEIN"/>
    <property type="match status" value="1"/>
</dbReference>
<dbReference type="Gene3D" id="3.40.30.10">
    <property type="entry name" value="Glutaredoxin"/>
    <property type="match status" value="1"/>
</dbReference>
<dbReference type="RefSeq" id="WP_171609821.1">
    <property type="nucleotide sequence ID" value="NZ_WHPF01000020.1"/>
</dbReference>
<accession>A0A8J8JTB7</accession>
<dbReference type="SUPFAM" id="SSF52833">
    <property type="entry name" value="Thioredoxin-like"/>
    <property type="match status" value="1"/>
</dbReference>
<proteinExistence type="predicted"/>
<keyword evidence="7" id="KW-1185">Reference proteome</keyword>
<keyword evidence="4" id="KW-0676">Redox-active center</keyword>
<dbReference type="GO" id="GO:0030313">
    <property type="term" value="C:cell envelope"/>
    <property type="evidence" value="ECO:0007669"/>
    <property type="project" value="UniProtKB-SubCell"/>
</dbReference>
<dbReference type="InterPro" id="IPR012336">
    <property type="entry name" value="Thioredoxin-like_fold"/>
</dbReference>
<dbReference type="AlphaFoldDB" id="A0A8J8JTB7"/>
<dbReference type="InterPro" id="IPR013766">
    <property type="entry name" value="Thioredoxin_domain"/>
</dbReference>
<dbReference type="PROSITE" id="PS51352">
    <property type="entry name" value="THIOREDOXIN_2"/>
    <property type="match status" value="1"/>
</dbReference>
<evidence type="ECO:0000256" key="3">
    <source>
        <dbReference type="ARBA" id="ARBA00023157"/>
    </source>
</evidence>
<dbReference type="InterPro" id="IPR036249">
    <property type="entry name" value="Thioredoxin-like_sf"/>
</dbReference>
<dbReference type="InterPro" id="IPR050553">
    <property type="entry name" value="Thioredoxin_ResA/DsbE_sf"/>
</dbReference>
<dbReference type="EMBL" id="WHPF01000020">
    <property type="protein sequence ID" value="NNV57872.1"/>
    <property type="molecule type" value="Genomic_DNA"/>
</dbReference>
<evidence type="ECO:0000313" key="7">
    <source>
        <dbReference type="Proteomes" id="UP000598971"/>
    </source>
</evidence>
<evidence type="ECO:0000256" key="4">
    <source>
        <dbReference type="ARBA" id="ARBA00023284"/>
    </source>
</evidence>
<sequence length="373" mass="42502">MKYLSVIFLLLVFIACDKERQNNKVTIAIKGAIGKKIFLYKIGFLDEPDALIDSATVIDMEHSIMFGFDGSEEGLYKIKVAESAFFYQFINDKPDIQIDINNINGKYTIYNSPASNSLKAFTEQQAALFGAINDAEKNNSNLHRQHLDISKISPLGLEKVRAIFDSLYSRSLIYTDTVSSAAALIAVYNTIDFDNHHDDLQVFIDKASERFPVYKPIMQLKTEVYAMLSIYREEFQIGDTLPPINLPDETGRLFSTAELQGNYYLLEFWSTYCDKCVAYNKSMKNIWQSPLTDRIKMVSVALDDEKKIWLDAIRKNDIHWIQLMDEKMWRGAAANTLKFDSIPFNFLVNPQGIIIAKAIPADSLTGVITKFIR</sequence>
<gene>
    <name evidence="6" type="ORF">GD597_20580</name>
</gene>